<comment type="caution">
    <text evidence="1">The sequence shown here is derived from an EMBL/GenBank/DDBJ whole genome shotgun (WGS) entry which is preliminary data.</text>
</comment>
<evidence type="ECO:0000313" key="1">
    <source>
        <dbReference type="EMBL" id="GEK36874.1"/>
    </source>
</evidence>
<gene>
    <name evidence="1" type="ORF">ETH01_11610</name>
</gene>
<dbReference type="KEGG" id="eth:CK496_01345"/>
<dbReference type="GeneID" id="77486279"/>
<dbReference type="OrthoDB" id="2194824at2"/>
<dbReference type="AlphaFoldDB" id="A0A249SGB4"/>
<proteinExistence type="predicted"/>
<dbReference type="EMBL" id="BJUG01000005">
    <property type="protein sequence ID" value="GEK36874.1"/>
    <property type="molecule type" value="Genomic_DNA"/>
</dbReference>
<dbReference type="RefSeq" id="WP_071868585.1">
    <property type="nucleotide sequence ID" value="NZ_BJUG01000005.1"/>
</dbReference>
<name>A0A249SGB4_ENTTH</name>
<accession>A0A249SGB4</accession>
<reference evidence="1 2" key="1">
    <citation type="submission" date="2019-07" db="EMBL/GenBank/DDBJ databases">
        <title>Whole genome shotgun sequence of Enterococcus thailandicus NBRC 101867.</title>
        <authorList>
            <person name="Hosoyama A."/>
            <person name="Uohara A."/>
            <person name="Ohji S."/>
            <person name="Ichikawa N."/>
        </authorList>
    </citation>
    <scope>NUCLEOTIDE SEQUENCE [LARGE SCALE GENOMIC DNA]</scope>
    <source>
        <strain evidence="1 2">NBRC 101867</strain>
    </source>
</reference>
<evidence type="ECO:0000313" key="2">
    <source>
        <dbReference type="Proteomes" id="UP000321361"/>
    </source>
</evidence>
<dbReference type="Proteomes" id="UP000321361">
    <property type="component" value="Unassembled WGS sequence"/>
</dbReference>
<organism evidence="1 2">
    <name type="scientific">Enterococcus thailandicus</name>
    <dbReference type="NCBI Taxonomy" id="417368"/>
    <lineage>
        <taxon>Bacteria</taxon>
        <taxon>Bacillati</taxon>
        <taxon>Bacillota</taxon>
        <taxon>Bacilli</taxon>
        <taxon>Lactobacillales</taxon>
        <taxon>Enterococcaceae</taxon>
        <taxon>Enterococcus</taxon>
    </lineage>
</organism>
<protein>
    <submittedName>
        <fullName evidence="1">Uncharacterized protein</fullName>
    </submittedName>
</protein>
<sequence length="118" mass="13239">MNSEKSYTQIKQLIEQETNQAGKSFTVGKFTGIGWLFIQHSPEEPASPLIAVKQYAKTVNIYVPIDENEPPLVEQYAQIFDKSNLGKTCIRISSLTPTRLDALKALVQKIKREAEQSA</sequence>